<dbReference type="Pfam" id="PF13639">
    <property type="entry name" value="zf-RING_2"/>
    <property type="match status" value="1"/>
</dbReference>
<dbReference type="SUPFAM" id="SSF57850">
    <property type="entry name" value="RING/U-box"/>
    <property type="match status" value="1"/>
</dbReference>
<dbReference type="SMR" id="O62464"/>
<dbReference type="OrthoDB" id="5875349at2759"/>
<evidence type="ECO:0000256" key="4">
    <source>
        <dbReference type="PROSITE-ProRule" id="PRU00175"/>
    </source>
</evidence>
<dbReference type="PANTHER" id="PTHR47156:SF5">
    <property type="entry name" value="RING-TYPE DOMAIN-CONTAINING PROTEIN"/>
    <property type="match status" value="1"/>
</dbReference>
<keyword evidence="3" id="KW-0862">Zinc</keyword>
<evidence type="ECO:0000313" key="8">
    <source>
        <dbReference type="Proteomes" id="UP000001940"/>
    </source>
</evidence>
<dbReference type="GO" id="GO:0008270">
    <property type="term" value="F:zinc ion binding"/>
    <property type="evidence" value="ECO:0007669"/>
    <property type="project" value="UniProtKB-KW"/>
</dbReference>
<evidence type="ECO:0000259" key="6">
    <source>
        <dbReference type="PROSITE" id="PS50089"/>
    </source>
</evidence>
<dbReference type="GeneID" id="189918"/>
<organism evidence="7 8">
    <name type="scientific">Caenorhabditis elegans</name>
    <dbReference type="NCBI Taxonomy" id="6239"/>
    <lineage>
        <taxon>Eukaryota</taxon>
        <taxon>Metazoa</taxon>
        <taxon>Ecdysozoa</taxon>
        <taxon>Nematoda</taxon>
        <taxon>Chromadorea</taxon>
        <taxon>Rhabditida</taxon>
        <taxon>Rhabditina</taxon>
        <taxon>Rhabditomorpha</taxon>
        <taxon>Rhabditoidea</taxon>
        <taxon>Rhabditidae</taxon>
        <taxon>Peloderinae</taxon>
        <taxon>Caenorhabditis</taxon>
    </lineage>
</organism>
<dbReference type="InterPro" id="IPR001841">
    <property type="entry name" value="Znf_RING"/>
</dbReference>
<evidence type="ECO:0000313" key="9">
    <source>
        <dbReference type="WormBase" id="Y45F10B.8"/>
    </source>
</evidence>
<dbReference type="PROSITE" id="PS50089">
    <property type="entry name" value="ZF_RING_2"/>
    <property type="match status" value="1"/>
</dbReference>
<reference evidence="7 8" key="1">
    <citation type="journal article" date="1998" name="Science">
        <title>Genome sequence of the nematode C. elegans: a platform for investigating biology.</title>
        <authorList>
            <consortium name="The C. elegans sequencing consortium"/>
            <person name="Sulson J.E."/>
            <person name="Waterston R."/>
        </authorList>
    </citation>
    <scope>NUCLEOTIDE SEQUENCE [LARGE SCALE GENOMIC DNA]</scope>
    <source>
        <strain evidence="7 8">Bristol N2</strain>
    </source>
</reference>
<dbReference type="PROSITE" id="PS00518">
    <property type="entry name" value="ZF_RING_1"/>
    <property type="match status" value="1"/>
</dbReference>
<dbReference type="InterPro" id="IPR052667">
    <property type="entry name" value="E3_ubiquitin-ligase_RING"/>
</dbReference>
<accession>O62464</accession>
<evidence type="ECO:0000256" key="5">
    <source>
        <dbReference type="SAM" id="Coils"/>
    </source>
</evidence>
<dbReference type="Gene3D" id="3.30.40.10">
    <property type="entry name" value="Zinc/RING finger domain, C3HC4 (zinc finger)"/>
    <property type="match status" value="1"/>
</dbReference>
<dbReference type="PaxDb" id="6239-Y45F10B.8"/>
<dbReference type="AGR" id="WB:WBGene00012872"/>
<dbReference type="InterPro" id="IPR017907">
    <property type="entry name" value="Znf_RING_CS"/>
</dbReference>
<dbReference type="Bgee" id="WBGene00012872">
    <property type="expression patterns" value="Expressed in adult organism and 1 other cell type or tissue"/>
</dbReference>
<dbReference type="PIR" id="T26913">
    <property type="entry name" value="T26913"/>
</dbReference>
<evidence type="ECO:0000256" key="3">
    <source>
        <dbReference type="ARBA" id="ARBA00022833"/>
    </source>
</evidence>
<dbReference type="KEGG" id="cel:CELE_Y45F10B.8"/>
<dbReference type="SMART" id="SM00184">
    <property type="entry name" value="RING"/>
    <property type="match status" value="1"/>
</dbReference>
<dbReference type="CTD" id="189918"/>
<feature type="domain" description="RING-type" evidence="6">
    <location>
        <begin position="176"/>
        <end position="221"/>
    </location>
</feature>
<keyword evidence="5" id="KW-0175">Coiled coil</keyword>
<keyword evidence="1" id="KW-0479">Metal-binding</keyword>
<dbReference type="HOGENOM" id="CLU_1070531_0_0_1"/>
<keyword evidence="2 4" id="KW-0863">Zinc-finger</keyword>
<dbReference type="WormBase" id="Y45F10B.8">
    <property type="protein sequence ID" value="CE18406"/>
    <property type="gene ID" value="WBGene00012872"/>
</dbReference>
<dbReference type="FunCoup" id="O62464">
    <property type="interactions" value="2"/>
</dbReference>
<proteinExistence type="predicted"/>
<gene>
    <name evidence="7" type="ORF">CELE_Y45F10B.8</name>
    <name evidence="7 9" type="ORF">Y45F10B.8</name>
</gene>
<dbReference type="UCSC" id="Y45F10B.8">
    <property type="organism name" value="c. elegans"/>
</dbReference>
<evidence type="ECO:0000256" key="1">
    <source>
        <dbReference type="ARBA" id="ARBA00022723"/>
    </source>
</evidence>
<evidence type="ECO:0000256" key="2">
    <source>
        <dbReference type="ARBA" id="ARBA00022771"/>
    </source>
</evidence>
<feature type="coiled-coil region" evidence="5">
    <location>
        <begin position="78"/>
        <end position="147"/>
    </location>
</feature>
<dbReference type="AlphaFoldDB" id="O62464"/>
<dbReference type="RefSeq" id="NP_502615.1">
    <property type="nucleotide sequence ID" value="NM_070214.1"/>
</dbReference>
<dbReference type="PhylomeDB" id="O62464"/>
<evidence type="ECO:0000313" key="7">
    <source>
        <dbReference type="EMBL" id="CAA16351.1"/>
    </source>
</evidence>
<dbReference type="eggNOG" id="KOG4185">
    <property type="taxonomic scope" value="Eukaryota"/>
</dbReference>
<dbReference type="InterPro" id="IPR013083">
    <property type="entry name" value="Znf_RING/FYVE/PHD"/>
</dbReference>
<name>O62464_CAEEL</name>
<dbReference type="PANTHER" id="PTHR47156">
    <property type="entry name" value="PROTEIN CBG20824"/>
    <property type="match status" value="1"/>
</dbReference>
<dbReference type="EMBL" id="BX284604">
    <property type="protein sequence ID" value="CAA16351.1"/>
    <property type="molecule type" value="Genomic_DNA"/>
</dbReference>
<keyword evidence="8" id="KW-1185">Reference proteome</keyword>
<sequence>MKSLKFMENFISTVPFNMWQNMAKLKRELEDHIDMPEQKAEKFFENLQLDIMIMAAEKDIATDEVDSVKQALMNQQMITQHLKKRNEYLDDLEEANERIKILDEKLDKLEAKISKTEESLVQSVSMLLEKDEQLKTIRKEMKIMDDERSAFDQELTRLKTSRLENEKSSLASRVECTICYLSYDNEARVPRVMKCGHTICHTCVDRIIEQSFGSPKCPFDRKIMFGLFTTDNPYNLPPNRHIMG</sequence>
<protein>
    <submittedName>
        <fullName evidence="7">RING-type domain-containing protein</fullName>
    </submittedName>
</protein>
<dbReference type="InParanoid" id="O62464"/>
<dbReference type="Proteomes" id="UP000001940">
    <property type="component" value="Chromosome IV"/>
</dbReference>